<organism evidence="1 2">
    <name type="scientific">Massarina eburnea CBS 473.64</name>
    <dbReference type="NCBI Taxonomy" id="1395130"/>
    <lineage>
        <taxon>Eukaryota</taxon>
        <taxon>Fungi</taxon>
        <taxon>Dikarya</taxon>
        <taxon>Ascomycota</taxon>
        <taxon>Pezizomycotina</taxon>
        <taxon>Dothideomycetes</taxon>
        <taxon>Pleosporomycetidae</taxon>
        <taxon>Pleosporales</taxon>
        <taxon>Massarineae</taxon>
        <taxon>Massarinaceae</taxon>
        <taxon>Massarina</taxon>
    </lineage>
</organism>
<dbReference type="AlphaFoldDB" id="A0A6A6SGP0"/>
<dbReference type="OrthoDB" id="2135488at2759"/>
<dbReference type="PANTHER" id="PTHR34846">
    <property type="entry name" value="4-CARBOXYMUCONOLACTONE DECARBOXYLASE FAMILY PROTEIN (AFU_ORTHOLOGUE AFUA_6G11590)"/>
    <property type="match status" value="1"/>
</dbReference>
<sequence length="197" mass="21692">MRLPYVSEDPKFDDPEDQAIVARVQERRGYGGLLDLDRALLHAPPIADGWNGFLGSIRTQTSLSQSVSETAICRVAVLNKAHYELSHHAPLLLYASNTTITPTHITALESTPPHHHPTPPFDAAHSAVLAYTDAMTLSVQVPEAVFALLKQHFNEREVVEITATIAAYNCVSRFLVALDVGEMNGKKWDGRPEVEES</sequence>
<evidence type="ECO:0000313" key="1">
    <source>
        <dbReference type="EMBL" id="KAF2646101.1"/>
    </source>
</evidence>
<evidence type="ECO:0008006" key="3">
    <source>
        <dbReference type="Google" id="ProtNLM"/>
    </source>
</evidence>
<dbReference type="SUPFAM" id="SSF69118">
    <property type="entry name" value="AhpD-like"/>
    <property type="match status" value="1"/>
</dbReference>
<dbReference type="PANTHER" id="PTHR34846:SF9">
    <property type="entry name" value="4-CARBOXYMUCONOLACTONE DECARBOXYLASE FAMILY PROTEIN (AFU_ORTHOLOGUE AFUA_1G03690)"/>
    <property type="match status" value="1"/>
</dbReference>
<dbReference type="Proteomes" id="UP000799753">
    <property type="component" value="Unassembled WGS sequence"/>
</dbReference>
<evidence type="ECO:0000313" key="2">
    <source>
        <dbReference type="Proteomes" id="UP000799753"/>
    </source>
</evidence>
<dbReference type="InterPro" id="IPR029032">
    <property type="entry name" value="AhpD-like"/>
</dbReference>
<reference evidence="1" key="1">
    <citation type="journal article" date="2020" name="Stud. Mycol.">
        <title>101 Dothideomycetes genomes: a test case for predicting lifestyles and emergence of pathogens.</title>
        <authorList>
            <person name="Haridas S."/>
            <person name="Albert R."/>
            <person name="Binder M."/>
            <person name="Bloem J."/>
            <person name="Labutti K."/>
            <person name="Salamov A."/>
            <person name="Andreopoulos B."/>
            <person name="Baker S."/>
            <person name="Barry K."/>
            <person name="Bills G."/>
            <person name="Bluhm B."/>
            <person name="Cannon C."/>
            <person name="Castanera R."/>
            <person name="Culley D."/>
            <person name="Daum C."/>
            <person name="Ezra D."/>
            <person name="Gonzalez J."/>
            <person name="Henrissat B."/>
            <person name="Kuo A."/>
            <person name="Liang C."/>
            <person name="Lipzen A."/>
            <person name="Lutzoni F."/>
            <person name="Magnuson J."/>
            <person name="Mondo S."/>
            <person name="Nolan M."/>
            <person name="Ohm R."/>
            <person name="Pangilinan J."/>
            <person name="Park H.-J."/>
            <person name="Ramirez L."/>
            <person name="Alfaro M."/>
            <person name="Sun H."/>
            <person name="Tritt A."/>
            <person name="Yoshinaga Y."/>
            <person name="Zwiers L.-H."/>
            <person name="Turgeon B."/>
            <person name="Goodwin S."/>
            <person name="Spatafora J."/>
            <person name="Crous P."/>
            <person name="Grigoriev I."/>
        </authorList>
    </citation>
    <scope>NUCLEOTIDE SEQUENCE</scope>
    <source>
        <strain evidence="1">CBS 473.64</strain>
    </source>
</reference>
<accession>A0A6A6SGP0</accession>
<protein>
    <recommendedName>
        <fullName evidence="3">Carboxymuconolactone decarboxylase-like domain-containing protein</fullName>
    </recommendedName>
</protein>
<name>A0A6A6SGP0_9PLEO</name>
<proteinExistence type="predicted"/>
<gene>
    <name evidence="1" type="ORF">P280DRAFT_415067</name>
</gene>
<dbReference type="EMBL" id="MU006776">
    <property type="protein sequence ID" value="KAF2646101.1"/>
    <property type="molecule type" value="Genomic_DNA"/>
</dbReference>
<dbReference type="Gene3D" id="1.20.1290.10">
    <property type="entry name" value="AhpD-like"/>
    <property type="match status" value="1"/>
</dbReference>
<keyword evidence="2" id="KW-1185">Reference proteome</keyword>